<evidence type="ECO:0000256" key="12">
    <source>
        <dbReference type="SAM" id="Phobius"/>
    </source>
</evidence>
<name>A0AA37QCG4_9BACT</name>
<dbReference type="InterPro" id="IPR003004">
    <property type="entry name" value="GspF/PilC"/>
</dbReference>
<evidence type="ECO:0000259" key="13">
    <source>
        <dbReference type="Pfam" id="PF00482"/>
    </source>
</evidence>
<sequence>MNGGAMRFRYRAATAEGGEVDGTLDAASRAAALEDLRRRALVPIALDDADAAPARSARRLLAPRAGRAESAALFARTLATLLEAGVPLERALAFTTEQAAHPAVAAALGDVRQAVRGGAGLSASLSKHPAVFGPLAVAMLGAGEAAGALAPAAARLADHLDEAAELRAQVRAALLYPALMAGVAAVGVTVLLLVVVPRFVAMLGEVGGTLPLSTRALVAASRVLVGGWWAWLLLAVAGVAGARGWLAVPANRVRWHAARLGLPVVGTLERRWATARVARTLGLLLAGGERLLPALRVAAGASPNLAFGAGVSRAADRVAEGERLSPALSGVVPPLAAQLLAVGEETGRLGPMAERVADVYDVEVRRALRTAVALLEPAMIVLFGAIVGFVALALLQAVYAVDPGRM</sequence>
<evidence type="ECO:0000313" key="15">
    <source>
        <dbReference type="Proteomes" id="UP001161325"/>
    </source>
</evidence>
<evidence type="ECO:0000256" key="8">
    <source>
        <dbReference type="ARBA" id="ARBA00022989"/>
    </source>
</evidence>
<organism evidence="14 15">
    <name type="scientific">Roseisolibacter agri</name>
    <dbReference type="NCBI Taxonomy" id="2014610"/>
    <lineage>
        <taxon>Bacteria</taxon>
        <taxon>Pseudomonadati</taxon>
        <taxon>Gemmatimonadota</taxon>
        <taxon>Gemmatimonadia</taxon>
        <taxon>Gemmatimonadales</taxon>
        <taxon>Gemmatimonadaceae</taxon>
        <taxon>Roseisolibacter</taxon>
    </lineage>
</organism>
<dbReference type="Gene3D" id="1.20.81.30">
    <property type="entry name" value="Type II secretion system (T2SS), domain F"/>
    <property type="match status" value="2"/>
</dbReference>
<dbReference type="EMBL" id="BRXS01000001">
    <property type="protein sequence ID" value="GLC24168.1"/>
    <property type="molecule type" value="Genomic_DNA"/>
</dbReference>
<evidence type="ECO:0000256" key="7">
    <source>
        <dbReference type="ARBA" id="ARBA00022692"/>
    </source>
</evidence>
<dbReference type="AlphaFoldDB" id="A0AA37QCG4"/>
<gene>
    <name evidence="14" type="ORF">rosag_06810</name>
</gene>
<evidence type="ECO:0000313" key="14">
    <source>
        <dbReference type="EMBL" id="GLC24168.1"/>
    </source>
</evidence>
<dbReference type="PROSITE" id="PS00874">
    <property type="entry name" value="T2SP_F"/>
    <property type="match status" value="1"/>
</dbReference>
<comment type="function">
    <text evidence="1">Component of the type II secretion system inner membrane complex required for the energy-dependent secretion of extracellular factors such as proteases and toxins from the periplasm.</text>
</comment>
<reference evidence="14" key="1">
    <citation type="submission" date="2022-08" db="EMBL/GenBank/DDBJ databases">
        <title>Draft genome sequencing of Roseisolibacter agri AW1220.</title>
        <authorList>
            <person name="Tobiishi Y."/>
            <person name="Tonouchi A."/>
        </authorList>
    </citation>
    <scope>NUCLEOTIDE SEQUENCE</scope>
    <source>
        <strain evidence="14">AW1220</strain>
    </source>
</reference>
<feature type="domain" description="Type II secretion system protein GspF" evidence="13">
    <location>
        <begin position="278"/>
        <end position="394"/>
    </location>
</feature>
<comment type="similarity">
    <text evidence="3 11">Belongs to the GSP F family.</text>
</comment>
<dbReference type="GO" id="GO:0005886">
    <property type="term" value="C:plasma membrane"/>
    <property type="evidence" value="ECO:0007669"/>
    <property type="project" value="UniProtKB-SubCell"/>
</dbReference>
<evidence type="ECO:0000256" key="5">
    <source>
        <dbReference type="ARBA" id="ARBA00022475"/>
    </source>
</evidence>
<comment type="caution">
    <text evidence="14">The sequence shown here is derived from an EMBL/GenBank/DDBJ whole genome shotgun (WGS) entry which is preliminary data.</text>
</comment>
<dbReference type="InterPro" id="IPR018076">
    <property type="entry name" value="T2SS_GspF_dom"/>
</dbReference>
<evidence type="ECO:0000256" key="11">
    <source>
        <dbReference type="RuleBase" id="RU003923"/>
    </source>
</evidence>
<keyword evidence="8 12" id="KW-1133">Transmembrane helix</keyword>
<evidence type="ECO:0000256" key="1">
    <source>
        <dbReference type="ARBA" id="ARBA00002684"/>
    </source>
</evidence>
<dbReference type="PANTHER" id="PTHR30012:SF0">
    <property type="entry name" value="TYPE II SECRETION SYSTEM PROTEIN F-RELATED"/>
    <property type="match status" value="1"/>
</dbReference>
<dbReference type="Proteomes" id="UP001161325">
    <property type="component" value="Unassembled WGS sequence"/>
</dbReference>
<accession>A0AA37QCG4</accession>
<evidence type="ECO:0000256" key="9">
    <source>
        <dbReference type="ARBA" id="ARBA00023136"/>
    </source>
</evidence>
<keyword evidence="5" id="KW-1003">Cell membrane</keyword>
<dbReference type="Pfam" id="PF00482">
    <property type="entry name" value="T2SSF"/>
    <property type="match status" value="2"/>
</dbReference>
<comment type="subcellular location">
    <subcellularLocation>
        <location evidence="2">Cell inner membrane</location>
        <topology evidence="2">Multi-pass membrane protein</topology>
    </subcellularLocation>
    <subcellularLocation>
        <location evidence="11">Cell membrane</location>
        <topology evidence="11">Multi-pass membrane protein</topology>
    </subcellularLocation>
</comment>
<evidence type="ECO:0000256" key="6">
    <source>
        <dbReference type="ARBA" id="ARBA00022519"/>
    </source>
</evidence>
<feature type="transmembrane region" description="Helical" evidence="12">
    <location>
        <begin position="374"/>
        <end position="399"/>
    </location>
</feature>
<feature type="domain" description="Type II secretion system protein GspF" evidence="13">
    <location>
        <begin position="74"/>
        <end position="197"/>
    </location>
</feature>
<proteinExistence type="inferred from homology"/>
<dbReference type="InterPro" id="IPR042094">
    <property type="entry name" value="T2SS_GspF_sf"/>
</dbReference>
<feature type="transmembrane region" description="Helical" evidence="12">
    <location>
        <begin position="174"/>
        <end position="196"/>
    </location>
</feature>
<keyword evidence="6" id="KW-0997">Cell inner membrane</keyword>
<keyword evidence="9 12" id="KW-0472">Membrane</keyword>
<evidence type="ECO:0000256" key="10">
    <source>
        <dbReference type="ARBA" id="ARBA00030750"/>
    </source>
</evidence>
<protein>
    <recommendedName>
        <fullName evidence="10">General secretion pathway protein F</fullName>
    </recommendedName>
</protein>
<dbReference type="PRINTS" id="PR00812">
    <property type="entry name" value="BCTERIALGSPF"/>
</dbReference>
<dbReference type="GO" id="GO:0015628">
    <property type="term" value="P:protein secretion by the type II secretion system"/>
    <property type="evidence" value="ECO:0007669"/>
    <property type="project" value="TreeGrafter"/>
</dbReference>
<dbReference type="InterPro" id="IPR001992">
    <property type="entry name" value="T2SS_GspF/T4SS_PilC_CS"/>
</dbReference>
<keyword evidence="15" id="KW-1185">Reference proteome</keyword>
<evidence type="ECO:0000256" key="3">
    <source>
        <dbReference type="ARBA" id="ARBA00005745"/>
    </source>
</evidence>
<keyword evidence="7 11" id="KW-0812">Transmembrane</keyword>
<dbReference type="FunFam" id="1.20.81.30:FF:000001">
    <property type="entry name" value="Type II secretion system protein F"/>
    <property type="match status" value="1"/>
</dbReference>
<evidence type="ECO:0000256" key="2">
    <source>
        <dbReference type="ARBA" id="ARBA00004429"/>
    </source>
</evidence>
<feature type="transmembrane region" description="Helical" evidence="12">
    <location>
        <begin position="228"/>
        <end position="246"/>
    </location>
</feature>
<evidence type="ECO:0000256" key="4">
    <source>
        <dbReference type="ARBA" id="ARBA00022448"/>
    </source>
</evidence>
<dbReference type="PANTHER" id="PTHR30012">
    <property type="entry name" value="GENERAL SECRETION PATHWAY PROTEIN"/>
    <property type="match status" value="1"/>
</dbReference>
<keyword evidence="4 11" id="KW-0813">Transport</keyword>